<dbReference type="RefSeq" id="WP_058441286.1">
    <property type="nucleotide sequence ID" value="NZ_CAAAHU010000006.1"/>
</dbReference>
<dbReference type="PATRIC" id="fig|29422.6.peg.1288"/>
<accession>A0A0W0SNL1</accession>
<dbReference type="STRING" id="29422.Lbru_1214"/>
<feature type="domain" description="Peptidase S33 tripeptidyl aminopeptidase-like C-terminal" evidence="1">
    <location>
        <begin position="27"/>
        <end position="88"/>
    </location>
</feature>
<dbReference type="AlphaFoldDB" id="A0A0W0SNL1"/>
<evidence type="ECO:0000313" key="2">
    <source>
        <dbReference type="EMBL" id="KTC84999.1"/>
    </source>
</evidence>
<dbReference type="InterPro" id="IPR029058">
    <property type="entry name" value="AB_hydrolase_fold"/>
</dbReference>
<dbReference type="EMBL" id="LNXV01000008">
    <property type="protein sequence ID" value="KTC84999.1"/>
    <property type="molecule type" value="Genomic_DNA"/>
</dbReference>
<evidence type="ECO:0000313" key="3">
    <source>
        <dbReference type="Proteomes" id="UP000054742"/>
    </source>
</evidence>
<keyword evidence="3" id="KW-1185">Reference proteome</keyword>
<organism evidence="2 3">
    <name type="scientific">Legionella brunensis</name>
    <dbReference type="NCBI Taxonomy" id="29422"/>
    <lineage>
        <taxon>Bacteria</taxon>
        <taxon>Pseudomonadati</taxon>
        <taxon>Pseudomonadota</taxon>
        <taxon>Gammaproteobacteria</taxon>
        <taxon>Legionellales</taxon>
        <taxon>Legionellaceae</taxon>
        <taxon>Legionella</taxon>
    </lineage>
</organism>
<dbReference type="Pfam" id="PF08386">
    <property type="entry name" value="Abhydrolase_4"/>
    <property type="match status" value="1"/>
</dbReference>
<name>A0A0W0SNL1_9GAMM</name>
<gene>
    <name evidence="2" type="ORF">Lbru_1214</name>
</gene>
<comment type="caution">
    <text evidence="2">The sequence shown here is derived from an EMBL/GenBank/DDBJ whole genome shotgun (WGS) entry which is preliminary data.</text>
</comment>
<dbReference type="InterPro" id="IPR013595">
    <property type="entry name" value="Pept_S33_TAP-like_C"/>
</dbReference>
<dbReference type="Proteomes" id="UP000054742">
    <property type="component" value="Unassembled WGS sequence"/>
</dbReference>
<reference evidence="2 3" key="1">
    <citation type="submission" date="2015-11" db="EMBL/GenBank/DDBJ databases">
        <title>Genomic analysis of 38 Legionella species identifies large and diverse effector repertoires.</title>
        <authorList>
            <person name="Burstein D."/>
            <person name="Amaro F."/>
            <person name="Zusman T."/>
            <person name="Lifshitz Z."/>
            <person name="Cohen O."/>
            <person name="Gilbert J.A."/>
            <person name="Pupko T."/>
            <person name="Shuman H.A."/>
            <person name="Segal G."/>
        </authorList>
    </citation>
    <scope>NUCLEOTIDE SEQUENCE [LARGE SCALE GENOMIC DNA]</scope>
    <source>
        <strain evidence="2 3">ATCC 43878</strain>
    </source>
</reference>
<protein>
    <submittedName>
        <fullName evidence="2">Lipolytic protein</fullName>
    </submittedName>
</protein>
<proteinExistence type="predicted"/>
<dbReference type="Gene3D" id="3.40.50.1820">
    <property type="entry name" value="alpha/beta hydrolase"/>
    <property type="match status" value="1"/>
</dbReference>
<evidence type="ECO:0000259" key="1">
    <source>
        <dbReference type="Pfam" id="PF08386"/>
    </source>
</evidence>
<dbReference type="SUPFAM" id="SSF53474">
    <property type="entry name" value="alpha/beta-Hydrolases"/>
    <property type="match status" value="1"/>
</dbReference>
<sequence length="97" mass="10463">MITLDLWGFGESTAIASALRGMAMRNSTSDSLTATALPILIITSDKDTVIPSQQSLNMHALAKNSQLVILTNAGHLSNLEQPQQWNQAVIESFAQSH</sequence>